<dbReference type="PANTHER" id="PTHR37739">
    <property type="entry name" value="KINESIN-LIKE PROTEIN KIN-12D"/>
    <property type="match status" value="1"/>
</dbReference>
<feature type="compositionally biased region" description="Low complexity" evidence="7">
    <location>
        <begin position="2052"/>
        <end position="2066"/>
    </location>
</feature>
<feature type="compositionally biased region" description="Low complexity" evidence="7">
    <location>
        <begin position="2034"/>
        <end position="2045"/>
    </location>
</feature>
<feature type="region of interest" description="Disordered" evidence="7">
    <location>
        <begin position="156"/>
        <end position="426"/>
    </location>
</feature>
<feature type="compositionally biased region" description="Low complexity" evidence="7">
    <location>
        <begin position="735"/>
        <end position="753"/>
    </location>
</feature>
<feature type="compositionally biased region" description="Pro residues" evidence="7">
    <location>
        <begin position="259"/>
        <end position="269"/>
    </location>
</feature>
<keyword evidence="2" id="KW-0547">Nucleotide-binding</keyword>
<feature type="region of interest" description="Disordered" evidence="7">
    <location>
        <begin position="508"/>
        <end position="561"/>
    </location>
</feature>
<keyword evidence="3" id="KW-0067">ATP-binding</keyword>
<dbReference type="Proteomes" id="UP000038009">
    <property type="component" value="Unassembled WGS sequence"/>
</dbReference>
<evidence type="ECO:0000313" key="9">
    <source>
        <dbReference type="Proteomes" id="UP000038009"/>
    </source>
</evidence>
<feature type="region of interest" description="Disordered" evidence="7">
    <location>
        <begin position="2156"/>
        <end position="2194"/>
    </location>
</feature>
<feature type="compositionally biased region" description="Low complexity" evidence="7">
    <location>
        <begin position="1636"/>
        <end position="1650"/>
    </location>
</feature>
<feature type="region of interest" description="Disordered" evidence="7">
    <location>
        <begin position="874"/>
        <end position="946"/>
    </location>
</feature>
<evidence type="ECO:0000256" key="2">
    <source>
        <dbReference type="ARBA" id="ARBA00022741"/>
    </source>
</evidence>
<dbReference type="OrthoDB" id="266612at2759"/>
<evidence type="ECO:0000256" key="4">
    <source>
        <dbReference type="ARBA" id="ARBA00023054"/>
    </source>
</evidence>
<feature type="coiled-coil region" evidence="6">
    <location>
        <begin position="1082"/>
        <end position="1123"/>
    </location>
</feature>
<dbReference type="GO" id="GO:0005874">
    <property type="term" value="C:microtubule"/>
    <property type="evidence" value="ECO:0007669"/>
    <property type="project" value="UniProtKB-KW"/>
</dbReference>
<feature type="compositionally biased region" description="Low complexity" evidence="7">
    <location>
        <begin position="2219"/>
        <end position="2241"/>
    </location>
</feature>
<feature type="region of interest" description="Disordered" evidence="7">
    <location>
        <begin position="1410"/>
        <end position="1429"/>
    </location>
</feature>
<feature type="compositionally biased region" description="Basic and acidic residues" evidence="7">
    <location>
        <begin position="2581"/>
        <end position="2605"/>
    </location>
</feature>
<feature type="region of interest" description="Disordered" evidence="7">
    <location>
        <begin position="1636"/>
        <end position="1763"/>
    </location>
</feature>
<organism evidence="8 9">
    <name type="scientific">Leptomonas seymouri</name>
    <dbReference type="NCBI Taxonomy" id="5684"/>
    <lineage>
        <taxon>Eukaryota</taxon>
        <taxon>Discoba</taxon>
        <taxon>Euglenozoa</taxon>
        <taxon>Kinetoplastea</taxon>
        <taxon>Metakinetoplastina</taxon>
        <taxon>Trypanosomatida</taxon>
        <taxon>Trypanosomatidae</taxon>
        <taxon>Leishmaniinae</taxon>
        <taxon>Leptomonas</taxon>
    </lineage>
</organism>
<feature type="compositionally biased region" description="Polar residues" evidence="7">
    <location>
        <begin position="2326"/>
        <end position="2337"/>
    </location>
</feature>
<feature type="compositionally biased region" description="Pro residues" evidence="7">
    <location>
        <begin position="521"/>
        <end position="530"/>
    </location>
</feature>
<dbReference type="EMBL" id="LJSK01000270">
    <property type="protein sequence ID" value="KPI84308.1"/>
    <property type="molecule type" value="Genomic_DNA"/>
</dbReference>
<feature type="region of interest" description="Disordered" evidence="7">
    <location>
        <begin position="442"/>
        <end position="478"/>
    </location>
</feature>
<dbReference type="VEuPathDB" id="TriTrypDB:Lsey_0270_0010"/>
<evidence type="ECO:0000256" key="6">
    <source>
        <dbReference type="SAM" id="Coils"/>
    </source>
</evidence>
<name>A0A0N1PAI7_LEPSE</name>
<feature type="coiled-coil region" evidence="6">
    <location>
        <begin position="1193"/>
        <end position="1227"/>
    </location>
</feature>
<keyword evidence="4 6" id="KW-0175">Coiled coil</keyword>
<feature type="compositionally biased region" description="Polar residues" evidence="7">
    <location>
        <begin position="1722"/>
        <end position="1738"/>
    </location>
</feature>
<feature type="compositionally biased region" description="Polar residues" evidence="7">
    <location>
        <begin position="227"/>
        <end position="236"/>
    </location>
</feature>
<feature type="region of interest" description="Disordered" evidence="7">
    <location>
        <begin position="2020"/>
        <end position="2123"/>
    </location>
</feature>
<accession>A0A0N1PAI7</accession>
<feature type="region of interest" description="Disordered" evidence="7">
    <location>
        <begin position="2358"/>
        <end position="2632"/>
    </location>
</feature>
<feature type="compositionally biased region" description="Pro residues" evidence="7">
    <location>
        <begin position="296"/>
        <end position="305"/>
    </location>
</feature>
<evidence type="ECO:0000256" key="3">
    <source>
        <dbReference type="ARBA" id="ARBA00022840"/>
    </source>
</evidence>
<evidence type="ECO:0000256" key="7">
    <source>
        <dbReference type="SAM" id="MobiDB-lite"/>
    </source>
</evidence>
<keyword evidence="1" id="KW-0493">Microtubule</keyword>
<feature type="compositionally biased region" description="Basic and acidic residues" evidence="7">
    <location>
        <begin position="1927"/>
        <end position="1939"/>
    </location>
</feature>
<keyword evidence="9" id="KW-1185">Reference proteome</keyword>
<feature type="compositionally biased region" description="Low complexity" evidence="7">
    <location>
        <begin position="717"/>
        <end position="726"/>
    </location>
</feature>
<feature type="region of interest" description="Disordered" evidence="7">
    <location>
        <begin position="2215"/>
        <end position="2338"/>
    </location>
</feature>
<evidence type="ECO:0000256" key="5">
    <source>
        <dbReference type="ARBA" id="ARBA00023175"/>
    </source>
</evidence>
<feature type="compositionally biased region" description="Low complexity" evidence="7">
    <location>
        <begin position="59"/>
        <end position="79"/>
    </location>
</feature>
<feature type="region of interest" description="Disordered" evidence="7">
    <location>
        <begin position="1807"/>
        <end position="2004"/>
    </location>
</feature>
<feature type="region of interest" description="Disordered" evidence="7">
    <location>
        <begin position="1512"/>
        <end position="1604"/>
    </location>
</feature>
<feature type="region of interest" description="Disordered" evidence="7">
    <location>
        <begin position="815"/>
        <end position="838"/>
    </location>
</feature>
<feature type="compositionally biased region" description="Pro residues" evidence="7">
    <location>
        <begin position="164"/>
        <end position="173"/>
    </location>
</feature>
<proteinExistence type="predicted"/>
<reference evidence="8 9" key="1">
    <citation type="journal article" date="2015" name="PLoS Pathog.">
        <title>Leptomonas seymouri: Adaptations to the Dixenous Life Cycle Analyzed by Genome Sequencing, Transcriptome Profiling and Co-infection with Leishmania donovani.</title>
        <authorList>
            <person name="Kraeva N."/>
            <person name="Butenko A."/>
            <person name="Hlavacova J."/>
            <person name="Kostygov A."/>
            <person name="Myskova J."/>
            <person name="Grybchuk D."/>
            <person name="Lestinova T."/>
            <person name="Votypka J."/>
            <person name="Volf P."/>
            <person name="Opperdoes F."/>
            <person name="Flegontov P."/>
            <person name="Lukes J."/>
            <person name="Yurchenko V."/>
        </authorList>
    </citation>
    <scope>NUCLEOTIDE SEQUENCE [LARGE SCALE GENOMIC DNA]</scope>
    <source>
        <strain evidence="8 9">ATCC 30220</strain>
    </source>
</reference>
<evidence type="ECO:0000256" key="1">
    <source>
        <dbReference type="ARBA" id="ARBA00022701"/>
    </source>
</evidence>
<feature type="compositionally biased region" description="Polar residues" evidence="7">
    <location>
        <begin position="2364"/>
        <end position="2373"/>
    </location>
</feature>
<feature type="compositionally biased region" description="Low complexity" evidence="7">
    <location>
        <begin position="684"/>
        <end position="693"/>
    </location>
</feature>
<feature type="compositionally biased region" description="Low complexity" evidence="7">
    <location>
        <begin position="2606"/>
        <end position="2619"/>
    </location>
</feature>
<sequence length="2632" mass="277432">MTDLAVSSEQRVRLLELEARQKQLKRLCEEALRQDEEHQHIFQQLEEHNMASSTVNSLRGTGSASGGAATQQGRTAATASLANDDPMDDLLTGEVRSFRDPNSATRASSTGSVAGAAAAGGGCSSGSHPRKASVDRPAMTRLDSAFLPPTFPTAGVSTAAPNVGPMPPPPPPRATLYGATRQPRANTSGPARPSFSGIPSPIQPSTTARIPPSWKGDSNAGAESVRPTLSSAQSGLKGTAAATRPLKYTPPILSSSPPLTSPSAPPPPPERSRSPSHSMPLADLYQNSGSYIHHVLPPPPPPPSPALAEVRVSPYSVKYESSSRSRVGLTSPAAVAPPPRISPLPPPTAAPSNLISPDEMTDNLPQPPPRRRDVFSTPDNHSRDAVSHHSPPLVFKKGLSLQPPPPPSPPGASEHSNDDGCSILSTTSTERDLARWRHRLRHADTHLQRSTSAYASSAYAHRREASATSPTGTTRDYAGAHRGSWAAAQNLFSATQRGLDRRLSAAAAPGFDKKPQKRGHPPPPPPPPESPSGDAGILPPSRNDDEGDHRSSRWETASLTPSLKRAEEVHLRNYFASDEKVSPRSLKEYTSTNHRTSPSKWMSAARGYRARQQGHPQQNATSVLEEWDAASHLRAPASDGAATVLHYDASVMEESTAASVAKDATHCSPPPLPPRSATEKEFVPSAGGASAAPKARKRALHPYGGQPMAFSKPPMAPNASSTSPAAPLFPTLYAQQQQQQQSSSTGLNSTRSSVWASDAPPQHVQTDLNGGAGGGSAMHSVAVVSGNEFFDMGPEKEALLTLLRESTRTTAAAATNTTAAEASVQPEMRSEVSPSISRPDVAADAFSIASRENPPLTTESDVYAAKPLRELNKSLHSTSPKPLRRPPNTGGTTGSFLDASGGTLGLPPRSGDASAQQINGVSSEPAPSAAARRPSPKLSVVDSASPQLQRQCEEAQAKAEALARHLVKAIADRKLLQSNVEELEQMVEECNAEVGRMQRTIEQQHQDASTSSGIQAALRAKEREVAVYEDEIRRLHGVLEDHLERTSATKQHSHDGLSQSLITREAEIAAAMTEVGAAHLAQRDAEERANQLANELETAVEQIQFLDERLAEMERAAAAAQFENLSGRIRSGDSLVIDDALDTPAGATLTIPSSAETQHWPVEARRAMAQLIAQAQGLLLHNAEGERHAAMRLQHMEQTCNELQEHLRQRGEEVERTQEACQQLRLEKSALRVCGEQWYRQLRDVKEDAQLVSEMIRTARSDAEDVYLSSRVAQERVAEQQAAAAAASPFRPTSTIALSSSAVDAATLQKSAQFAQQVMGDFHAVARFLSSLRKMEIGDRNGYHILQSIASGRSPAEGLFITADDAATPKRMLEHLPEDATTEAKRRVQEKKLRVLQAVERALSLEAQPDTAPGYISNQSRSHVAPSAVSERPPMVIPLGLPPRAGAERTSTVIEIVTAGITPGLGPEPVASAEVDYADELGSFPVEMADELEPEPEVEVVTTALKPLRINSNSYRGGSSGMVHSDMRRPPAGLDPSTGHSSSQMTPLMPHAHPSANQSITTPTSSSATSRFTAAAEDQSKQQQPHQQQRSALPKAASSPVPLRITNRPLCSTLYMGDGTEPPRSFIAGTASGLATSTSTKSSATAAAVPLTPPPPSVSRPLRLSTTPSQPQSEVNEERETSSVEPQSAPDMGAGDTIHSIIINTRSTPLRGSVSEIDREASSTTGVSSPSLTPQASDQTLQKQLQQSLQCEEAEMTASLPPSVTTETVSITMRAPTAVVTPSSSTQRAATLIDTDTAVPSVSGIASYGEEGIHPTHPEGTTKQLSAPHTPKHQQNHLKDDTPLLSRLRSPTPDGPSLRHELLMTAAPDALMSSPLGCPPPSQSFVDEPPPRAVQEESQPLRTGSYPKDRSTTARPPSSPPARLHNTRSEPGIKGRDVKNANSGHGTRRAASDNSSDDEATSVFRDPPPGSVREVLPVAGAAAPPLTHGPHSEGTVTSAEAEPRVAVHLLRDDFVMPSQRAGTATALEPKATVANANAEEPGAPAQRTPTEADLSAHALPLSSSLSKGESTATGSAVSNAGGGKSKERSRTPRSRRVVDDDDEPSLQFSAPPPLPMHPLLSPATLPRPANIACVGPETDKNASSLSHEATLCSTSLPRASAASTDREPSTFSPTTQIMQPHRGPANRQLHHPRLPQSIDAGPSLSATCGGVAAPRLQRSASASPAGPAPLAGPSAPGPAGLVGSRPDLARRSVPSSSVDGPNMGVTPMLAEPQRISKASRSDMTTAPSSAAGVAEPDPARTSPASARVSTGGFEEEEVEVLGERSATATPNRATSRDYQAVRVNSALQAPERATVLAAEDDLTGSDSQISTNALHEMTSHHLSSDAATATPGSPLRSEKRDTPSSQPYQKELSVGPAAVVAAAASLQSLPRPRSSTGIGLPHTGNSDTIGSFSMGMSQPADPLPAAPGQPRELPGRAAESRSGATSSRLAAQQRGLGSSEPAPLPTVNVDAPESNTLGLRRASPMPAASPTLSDAPLIARKSSTPAVTDVATSTSSSVRSRSGQTEAHNHSDSAASGAGTKRREEVARILERIRVKREQELKPEADSPTTATAASLTSSLRHDSEDASFTEE</sequence>
<feature type="compositionally biased region" description="Polar residues" evidence="7">
    <location>
        <begin position="2156"/>
        <end position="2178"/>
    </location>
</feature>
<comment type="caution">
    <text evidence="8">The sequence shown here is derived from an EMBL/GenBank/DDBJ whole genome shotgun (WGS) entry which is preliminary data.</text>
</comment>
<feature type="region of interest" description="Disordered" evidence="7">
    <location>
        <begin position="52"/>
        <end position="135"/>
    </location>
</feature>
<dbReference type="GO" id="GO:0005524">
    <property type="term" value="F:ATP binding"/>
    <property type="evidence" value="ECO:0007669"/>
    <property type="project" value="UniProtKB-KW"/>
</dbReference>
<feature type="compositionally biased region" description="Polar residues" evidence="7">
    <location>
        <begin position="2425"/>
        <end position="2456"/>
    </location>
</feature>
<feature type="compositionally biased region" description="Low complexity" evidence="7">
    <location>
        <begin position="922"/>
        <end position="933"/>
    </location>
</feature>
<protein>
    <submittedName>
        <fullName evidence="8">Uncharacterized protein</fullName>
    </submittedName>
</protein>
<feature type="compositionally biased region" description="Polar residues" evidence="7">
    <location>
        <begin position="2067"/>
        <end position="2078"/>
    </location>
</feature>
<feature type="compositionally biased region" description="Low complexity" evidence="7">
    <location>
        <begin position="103"/>
        <end position="117"/>
    </location>
</feature>
<dbReference type="PANTHER" id="PTHR37739:SF16">
    <property type="entry name" value="KINESIN-LIKE PROTEIN"/>
    <property type="match status" value="1"/>
</dbReference>
<dbReference type="InterPro" id="IPR044986">
    <property type="entry name" value="KIF15/KIN-12"/>
</dbReference>
<feature type="compositionally biased region" description="Low complexity" evidence="7">
    <location>
        <begin position="1975"/>
        <end position="1986"/>
    </location>
</feature>
<feature type="compositionally biased region" description="Low complexity" evidence="7">
    <location>
        <begin position="449"/>
        <end position="459"/>
    </location>
</feature>
<feature type="compositionally biased region" description="Low complexity" evidence="7">
    <location>
        <begin position="2542"/>
        <end position="2562"/>
    </location>
</feature>
<feature type="compositionally biased region" description="Basic and acidic residues" evidence="7">
    <location>
        <begin position="370"/>
        <end position="387"/>
    </location>
</feature>
<feature type="compositionally biased region" description="Low complexity" evidence="7">
    <location>
        <begin position="1739"/>
        <end position="1750"/>
    </location>
</feature>
<feature type="compositionally biased region" description="Pro residues" evidence="7">
    <location>
        <begin position="335"/>
        <end position="349"/>
    </location>
</feature>
<dbReference type="OMA" id="RTMNIGD"/>
<gene>
    <name evidence="8" type="ORF">ABL78_6631</name>
</gene>
<feature type="compositionally biased region" description="Polar residues" evidence="7">
    <location>
        <begin position="2276"/>
        <end position="2288"/>
    </location>
</feature>
<keyword evidence="5" id="KW-0505">Motor protein</keyword>
<feature type="compositionally biased region" description="Low complexity" evidence="7">
    <location>
        <begin position="1559"/>
        <end position="1589"/>
    </location>
</feature>
<evidence type="ECO:0000313" key="8">
    <source>
        <dbReference type="EMBL" id="KPI84308.1"/>
    </source>
</evidence>
<feature type="region of interest" description="Disordered" evidence="7">
    <location>
        <begin position="662"/>
        <end position="776"/>
    </location>
</feature>
<feature type="compositionally biased region" description="Basic and acidic residues" evidence="7">
    <location>
        <begin position="542"/>
        <end position="553"/>
    </location>
</feature>